<comment type="caution">
    <text evidence="4">The sequence shown here is derived from an EMBL/GenBank/DDBJ whole genome shotgun (WGS) entry which is preliminary data.</text>
</comment>
<evidence type="ECO:0000313" key="5">
    <source>
        <dbReference type="Proteomes" id="UP001595957"/>
    </source>
</evidence>
<dbReference type="Pfam" id="PF08797">
    <property type="entry name" value="HIRAN"/>
    <property type="match status" value="1"/>
</dbReference>
<name>A0ABV9EWD3_9SPHN</name>
<evidence type="ECO:0000313" key="4">
    <source>
        <dbReference type="EMBL" id="MFC4593233.1"/>
    </source>
</evidence>
<evidence type="ECO:0000256" key="1">
    <source>
        <dbReference type="ARBA" id="ARBA00022723"/>
    </source>
</evidence>
<organism evidence="4 5">
    <name type="scientific">Sphingobium tyrosinilyticum</name>
    <dbReference type="NCBI Taxonomy" id="2715436"/>
    <lineage>
        <taxon>Bacteria</taxon>
        <taxon>Pseudomonadati</taxon>
        <taxon>Pseudomonadota</taxon>
        <taxon>Alphaproteobacteria</taxon>
        <taxon>Sphingomonadales</taxon>
        <taxon>Sphingomonadaceae</taxon>
        <taxon>Sphingobium</taxon>
    </lineage>
</organism>
<feature type="domain" description="HIRAN" evidence="3">
    <location>
        <begin position="3"/>
        <end position="54"/>
    </location>
</feature>
<keyword evidence="2" id="KW-0378">Hydrolase</keyword>
<sequence>MKRCREGEAVQLIAEPHNPSDPLAVAVLSRRGTCIGYISREHNEWISEKLATDGIASACIDMIVGGGRDKPSRAYCSN</sequence>
<dbReference type="RefSeq" id="WP_380802720.1">
    <property type="nucleotide sequence ID" value="NZ_JBHSFZ010000005.1"/>
</dbReference>
<gene>
    <name evidence="4" type="ORF">ACFO3E_03345</name>
</gene>
<protein>
    <submittedName>
        <fullName evidence="4">HIRAN domain-containing protein</fullName>
    </submittedName>
</protein>
<dbReference type="Gene3D" id="3.30.70.2330">
    <property type="match status" value="1"/>
</dbReference>
<proteinExistence type="predicted"/>
<keyword evidence="5" id="KW-1185">Reference proteome</keyword>
<accession>A0ABV9EWD3</accession>
<dbReference type="Proteomes" id="UP001595957">
    <property type="component" value="Unassembled WGS sequence"/>
</dbReference>
<keyword evidence="1" id="KW-0479">Metal-binding</keyword>
<dbReference type="EMBL" id="JBHSFZ010000005">
    <property type="protein sequence ID" value="MFC4593233.1"/>
    <property type="molecule type" value="Genomic_DNA"/>
</dbReference>
<evidence type="ECO:0000259" key="3">
    <source>
        <dbReference type="Pfam" id="PF08797"/>
    </source>
</evidence>
<reference evidence="5" key="1">
    <citation type="journal article" date="2019" name="Int. J. Syst. Evol. Microbiol.">
        <title>The Global Catalogue of Microorganisms (GCM) 10K type strain sequencing project: providing services to taxonomists for standard genome sequencing and annotation.</title>
        <authorList>
            <consortium name="The Broad Institute Genomics Platform"/>
            <consortium name="The Broad Institute Genome Sequencing Center for Infectious Disease"/>
            <person name="Wu L."/>
            <person name="Ma J."/>
        </authorList>
    </citation>
    <scope>NUCLEOTIDE SEQUENCE [LARGE SCALE GENOMIC DNA]</scope>
    <source>
        <strain evidence="5">NBRC 103632</strain>
    </source>
</reference>
<dbReference type="InterPro" id="IPR014905">
    <property type="entry name" value="HIRAN"/>
</dbReference>
<evidence type="ECO:0000256" key="2">
    <source>
        <dbReference type="ARBA" id="ARBA00022801"/>
    </source>
</evidence>